<comment type="caution">
    <text evidence="2">The sequence shown here is derived from an EMBL/GenBank/DDBJ whole genome shotgun (WGS) entry which is preliminary data.</text>
</comment>
<name>A0ABQ2WC88_9ACTN</name>
<sequence length="124" mass="13585">MGKRPTARHQSEEMDEEPWPDMEFRARGFHVRVDKFPWKGLASSRARSPLPGWPAFTSGCSDPAEGLALRGVRSDRRADPGAPSCQGAHAPRYGQQQLAARTVAAFGTDSQGPRCAHPGVRFSR</sequence>
<gene>
    <name evidence="2" type="ORF">GCM10015535_67480</name>
</gene>
<dbReference type="EMBL" id="BMTF01000044">
    <property type="protein sequence ID" value="GGV97017.1"/>
    <property type="molecule type" value="Genomic_DNA"/>
</dbReference>
<evidence type="ECO:0000313" key="3">
    <source>
        <dbReference type="Proteomes" id="UP000660675"/>
    </source>
</evidence>
<dbReference type="Proteomes" id="UP000660675">
    <property type="component" value="Unassembled WGS sequence"/>
</dbReference>
<evidence type="ECO:0000313" key="2">
    <source>
        <dbReference type="EMBL" id="GGV97017.1"/>
    </source>
</evidence>
<evidence type="ECO:0000256" key="1">
    <source>
        <dbReference type="SAM" id="MobiDB-lite"/>
    </source>
</evidence>
<reference evidence="3" key="1">
    <citation type="journal article" date="2019" name="Int. J. Syst. Evol. Microbiol.">
        <title>The Global Catalogue of Microorganisms (GCM) 10K type strain sequencing project: providing services to taxonomists for standard genome sequencing and annotation.</title>
        <authorList>
            <consortium name="The Broad Institute Genomics Platform"/>
            <consortium name="The Broad Institute Genome Sequencing Center for Infectious Disease"/>
            <person name="Wu L."/>
            <person name="Ma J."/>
        </authorList>
    </citation>
    <scope>NUCLEOTIDE SEQUENCE [LARGE SCALE GENOMIC DNA]</scope>
    <source>
        <strain evidence="3">JCM 4376</strain>
    </source>
</reference>
<accession>A0ABQ2WC88</accession>
<feature type="region of interest" description="Disordered" evidence="1">
    <location>
        <begin position="1"/>
        <end position="21"/>
    </location>
</feature>
<protein>
    <submittedName>
        <fullName evidence="2">Uncharacterized protein</fullName>
    </submittedName>
</protein>
<keyword evidence="3" id="KW-1185">Reference proteome</keyword>
<organism evidence="2 3">
    <name type="scientific">Streptomyces gelaticus</name>
    <dbReference type="NCBI Taxonomy" id="285446"/>
    <lineage>
        <taxon>Bacteria</taxon>
        <taxon>Bacillati</taxon>
        <taxon>Actinomycetota</taxon>
        <taxon>Actinomycetes</taxon>
        <taxon>Kitasatosporales</taxon>
        <taxon>Streptomycetaceae</taxon>
        <taxon>Streptomyces</taxon>
    </lineage>
</organism>
<proteinExistence type="predicted"/>